<evidence type="ECO:0000256" key="13">
    <source>
        <dbReference type="SAM" id="Coils"/>
    </source>
</evidence>
<dbReference type="Gene3D" id="1.10.287.130">
    <property type="match status" value="1"/>
</dbReference>
<evidence type="ECO:0000256" key="2">
    <source>
        <dbReference type="ARBA" id="ARBA00004236"/>
    </source>
</evidence>
<dbReference type="CDD" id="cd00130">
    <property type="entry name" value="PAS"/>
    <property type="match status" value="1"/>
</dbReference>
<feature type="domain" description="Histidine kinase" evidence="14">
    <location>
        <begin position="429"/>
        <end position="647"/>
    </location>
</feature>
<dbReference type="InterPro" id="IPR011006">
    <property type="entry name" value="CheY-like_superfamily"/>
</dbReference>
<dbReference type="SUPFAM" id="SSF47384">
    <property type="entry name" value="Homodimeric domain of signal transducing histidine kinase"/>
    <property type="match status" value="1"/>
</dbReference>
<dbReference type="EMBL" id="PVWG01000018">
    <property type="protein sequence ID" value="PSB18352.1"/>
    <property type="molecule type" value="Genomic_DNA"/>
</dbReference>
<name>A0A2T1DCV2_9CYAN</name>
<dbReference type="Gene3D" id="3.30.565.10">
    <property type="entry name" value="Histidine kinase-like ATPase, C-terminal domain"/>
    <property type="match status" value="1"/>
</dbReference>
<dbReference type="InterPro" id="IPR000014">
    <property type="entry name" value="PAS"/>
</dbReference>
<dbReference type="CDD" id="cd17580">
    <property type="entry name" value="REC_2_DhkD-like"/>
    <property type="match status" value="1"/>
</dbReference>
<dbReference type="PROSITE" id="PS50112">
    <property type="entry name" value="PAS"/>
    <property type="match status" value="1"/>
</dbReference>
<dbReference type="AlphaFoldDB" id="A0A2T1DCV2"/>
<dbReference type="STRING" id="1920490.GCA_001895925_02977"/>
<dbReference type="Pfam" id="PF08448">
    <property type="entry name" value="PAS_4"/>
    <property type="match status" value="1"/>
</dbReference>
<dbReference type="PROSITE" id="PS50109">
    <property type="entry name" value="HIS_KIN"/>
    <property type="match status" value="1"/>
</dbReference>
<keyword evidence="11" id="KW-0472">Membrane</keyword>
<dbReference type="Pfam" id="PF00512">
    <property type="entry name" value="HisKA"/>
    <property type="match status" value="1"/>
</dbReference>
<comment type="subcellular location">
    <subcellularLocation>
        <location evidence="2">Cell membrane</location>
    </subcellularLocation>
</comment>
<dbReference type="InterPro" id="IPR001789">
    <property type="entry name" value="Sig_transdc_resp-reg_receiver"/>
</dbReference>
<keyword evidence="8" id="KW-0418">Kinase</keyword>
<protein>
    <recommendedName>
        <fullName evidence="3">histidine kinase</fullName>
        <ecNumber evidence="3">2.7.13.3</ecNumber>
    </recommendedName>
</protein>
<feature type="domain" description="Response regulatory" evidence="15">
    <location>
        <begin position="6"/>
        <end position="125"/>
    </location>
</feature>
<dbReference type="SUPFAM" id="SSF55785">
    <property type="entry name" value="PYP-like sensor domain (PAS domain)"/>
    <property type="match status" value="2"/>
</dbReference>
<dbReference type="Pfam" id="PF00072">
    <property type="entry name" value="Response_reg"/>
    <property type="match status" value="2"/>
</dbReference>
<dbReference type="InterPro" id="IPR013656">
    <property type="entry name" value="PAS_4"/>
</dbReference>
<dbReference type="GO" id="GO:0005524">
    <property type="term" value="F:ATP binding"/>
    <property type="evidence" value="ECO:0007669"/>
    <property type="project" value="UniProtKB-KW"/>
</dbReference>
<evidence type="ECO:0000256" key="9">
    <source>
        <dbReference type="ARBA" id="ARBA00022840"/>
    </source>
</evidence>
<dbReference type="EC" id="2.7.13.3" evidence="3"/>
<keyword evidence="7" id="KW-0547">Nucleotide-binding</keyword>
<evidence type="ECO:0000313" key="17">
    <source>
        <dbReference type="EMBL" id="PSB18352.1"/>
    </source>
</evidence>
<dbReference type="CDD" id="cd00156">
    <property type="entry name" value="REC"/>
    <property type="match status" value="1"/>
</dbReference>
<keyword evidence="13" id="KW-0175">Coiled coil</keyword>
<dbReference type="FunFam" id="3.30.565.10:FF:000023">
    <property type="entry name" value="PAS domain-containing sensor histidine kinase"/>
    <property type="match status" value="1"/>
</dbReference>
<reference evidence="17 18" key="2">
    <citation type="submission" date="2018-03" db="EMBL/GenBank/DDBJ databases">
        <title>The ancient ancestry and fast evolution of plastids.</title>
        <authorList>
            <person name="Moore K.R."/>
            <person name="Magnabosco C."/>
            <person name="Momper L."/>
            <person name="Gold D.A."/>
            <person name="Bosak T."/>
            <person name="Fournier G.P."/>
        </authorList>
    </citation>
    <scope>NUCLEOTIDE SEQUENCE [LARGE SCALE GENOMIC DNA]</scope>
    <source>
        <strain evidence="17 18">ULC007</strain>
    </source>
</reference>
<dbReference type="SMART" id="SM00388">
    <property type="entry name" value="HisKA"/>
    <property type="match status" value="1"/>
</dbReference>
<dbReference type="PANTHER" id="PTHR43547">
    <property type="entry name" value="TWO-COMPONENT HISTIDINE KINASE"/>
    <property type="match status" value="1"/>
</dbReference>
<dbReference type="InterPro" id="IPR035965">
    <property type="entry name" value="PAS-like_dom_sf"/>
</dbReference>
<keyword evidence="18" id="KW-1185">Reference proteome</keyword>
<dbReference type="Gene3D" id="3.40.50.2300">
    <property type="match status" value="2"/>
</dbReference>
<evidence type="ECO:0000259" key="14">
    <source>
        <dbReference type="PROSITE" id="PS50109"/>
    </source>
</evidence>
<dbReference type="InterPro" id="IPR036097">
    <property type="entry name" value="HisK_dim/P_sf"/>
</dbReference>
<evidence type="ECO:0000256" key="3">
    <source>
        <dbReference type="ARBA" id="ARBA00012438"/>
    </source>
</evidence>
<dbReference type="SUPFAM" id="SSF52172">
    <property type="entry name" value="CheY-like"/>
    <property type="match status" value="2"/>
</dbReference>
<sequence length="790" mass="88238">MAEQRIVLIIEDSESDRSVFRRYLFADSEISYQILETDSAAEGLNLCRVQVPDGILLGIQLSDFNGFEFLTQLKAQTDGNCPPVIMVSGDNDAVTATSAFKNGVEDYLVKGLLTPDDVRLAMRSAIENAKLRRKLQHSEESFRASIETMLDCFGIHTAIRDDTGQIIDFRIDYYNQAALESNRLTAKDVGKTARELFPAYRDSDVFASHCRVVETGEPMLEESLEYSDRFGGQHLSRAYEVRASKLGDGLVMAWRDVSDRLRAEDERQRSEETARQQFAEIEAIYTAAPIGLCFINTDFKFVRINERLAEINGLPVSEHIGRTLREVVPEMVDQLEPIYRQVIESGKPILDLEVSGINRAQPGVERHWLVSYYPQKDTDDRVFGINVMVLEITDRKQAETERGQLLREAQAAREEAEAANRSKDELLMIVAHELRSPLNSIFGWARLLQTKPSDQATLTRALQSIERSAKTQSQLIEDLLDISRMVQGNLRMDRVLVNLPFVIEAAIDMIRPLAESKQIQIKSNIDHAANEVLGDSNRLQQVIWNLLTNAIKFTPENGQVEITLTQKDSQAEICVKDTGKGINANFLPYVFDRFRQAQTNVPRSQDGLGLGLAIVRELIELHNGTIQAESQGDAQGATFTARLPLVNCCLPLSDPQNGASEGFDQLQILVVDDEPDSLEFVKFLLENEGATITTATSADEAIAAFQQLTPTLIISDIAMPLKDGYEMLREIRALEAGHNVPAIALTAYVDEDVRQQAFAAGYQIHLPKPLDIGQLIEAIGALTKQCPTQR</sequence>
<comment type="catalytic activity">
    <reaction evidence="1">
        <text>ATP + protein L-histidine = ADP + protein N-phospho-L-histidine.</text>
        <dbReference type="EC" id="2.7.13.3"/>
    </reaction>
</comment>
<evidence type="ECO:0000259" key="16">
    <source>
        <dbReference type="PROSITE" id="PS50112"/>
    </source>
</evidence>
<feature type="coiled-coil region" evidence="13">
    <location>
        <begin position="395"/>
        <end position="429"/>
    </location>
</feature>
<keyword evidence="5 12" id="KW-0597">Phosphoprotein</keyword>
<evidence type="ECO:0000256" key="6">
    <source>
        <dbReference type="ARBA" id="ARBA00022679"/>
    </source>
</evidence>
<evidence type="ECO:0000256" key="4">
    <source>
        <dbReference type="ARBA" id="ARBA00022475"/>
    </source>
</evidence>
<dbReference type="CDD" id="cd00082">
    <property type="entry name" value="HisKA"/>
    <property type="match status" value="1"/>
</dbReference>
<dbReference type="SMART" id="SM00387">
    <property type="entry name" value="HATPase_c"/>
    <property type="match status" value="1"/>
</dbReference>
<keyword evidence="10" id="KW-0902">Two-component regulatory system</keyword>
<dbReference type="GO" id="GO:0000155">
    <property type="term" value="F:phosphorelay sensor kinase activity"/>
    <property type="evidence" value="ECO:0007669"/>
    <property type="project" value="InterPro"/>
</dbReference>
<dbReference type="PRINTS" id="PR00344">
    <property type="entry name" value="BCTRLSENSOR"/>
</dbReference>
<dbReference type="SMART" id="SM00448">
    <property type="entry name" value="REC"/>
    <property type="match status" value="2"/>
</dbReference>
<evidence type="ECO:0000256" key="10">
    <source>
        <dbReference type="ARBA" id="ARBA00023012"/>
    </source>
</evidence>
<dbReference type="InterPro" id="IPR005467">
    <property type="entry name" value="His_kinase_dom"/>
</dbReference>
<dbReference type="PANTHER" id="PTHR43547:SF2">
    <property type="entry name" value="HYBRID SIGNAL TRANSDUCTION HISTIDINE KINASE C"/>
    <property type="match status" value="1"/>
</dbReference>
<dbReference type="InterPro" id="IPR003594">
    <property type="entry name" value="HATPase_dom"/>
</dbReference>
<evidence type="ECO:0000313" key="18">
    <source>
        <dbReference type="Proteomes" id="UP000238634"/>
    </source>
</evidence>
<keyword evidence="4" id="KW-1003">Cell membrane</keyword>
<dbReference type="InterPro" id="IPR003661">
    <property type="entry name" value="HisK_dim/P_dom"/>
</dbReference>
<feature type="domain" description="Response regulatory" evidence="15">
    <location>
        <begin position="667"/>
        <end position="783"/>
    </location>
</feature>
<organism evidence="17 18">
    <name type="scientific">Phormidesmis priestleyi ULC007</name>
    <dbReference type="NCBI Taxonomy" id="1920490"/>
    <lineage>
        <taxon>Bacteria</taxon>
        <taxon>Bacillati</taxon>
        <taxon>Cyanobacteriota</taxon>
        <taxon>Cyanophyceae</taxon>
        <taxon>Leptolyngbyales</taxon>
        <taxon>Leptolyngbyaceae</taxon>
        <taxon>Phormidesmis</taxon>
    </lineage>
</organism>
<dbReference type="OrthoDB" id="9763461at2"/>
<evidence type="ECO:0000256" key="1">
    <source>
        <dbReference type="ARBA" id="ARBA00000085"/>
    </source>
</evidence>
<dbReference type="NCBIfam" id="TIGR00229">
    <property type="entry name" value="sensory_box"/>
    <property type="match status" value="1"/>
</dbReference>
<evidence type="ECO:0000256" key="11">
    <source>
        <dbReference type="ARBA" id="ARBA00023136"/>
    </source>
</evidence>
<keyword evidence="6" id="KW-0808">Transferase</keyword>
<dbReference type="InterPro" id="IPR036890">
    <property type="entry name" value="HATPase_C_sf"/>
</dbReference>
<dbReference type="RefSeq" id="WP_073069666.1">
    <property type="nucleotide sequence ID" value="NZ_MPPI01000003.1"/>
</dbReference>
<comment type="caution">
    <text evidence="12">Lacks conserved residue(s) required for the propagation of feature annotation.</text>
</comment>
<evidence type="ECO:0000259" key="15">
    <source>
        <dbReference type="PROSITE" id="PS50110"/>
    </source>
</evidence>
<comment type="caution">
    <text evidence="17">The sequence shown here is derived from an EMBL/GenBank/DDBJ whole genome shotgun (WGS) entry which is preliminary data.</text>
</comment>
<evidence type="ECO:0000256" key="7">
    <source>
        <dbReference type="ARBA" id="ARBA00022741"/>
    </source>
</evidence>
<keyword evidence="9" id="KW-0067">ATP-binding</keyword>
<dbReference type="Proteomes" id="UP000238634">
    <property type="component" value="Unassembled WGS sequence"/>
</dbReference>
<reference evidence="17 18" key="1">
    <citation type="submission" date="2018-02" db="EMBL/GenBank/DDBJ databases">
        <authorList>
            <person name="Cohen D.B."/>
            <person name="Kent A.D."/>
        </authorList>
    </citation>
    <scope>NUCLEOTIDE SEQUENCE [LARGE SCALE GENOMIC DNA]</scope>
    <source>
        <strain evidence="17 18">ULC007</strain>
    </source>
</reference>
<gene>
    <name evidence="17" type="ORF">C7B65_15770</name>
</gene>
<accession>A0A2T1DCV2</accession>
<proteinExistence type="predicted"/>
<feature type="modified residue" description="4-aspartylphosphate" evidence="12">
    <location>
        <position position="716"/>
    </location>
</feature>
<evidence type="ECO:0000256" key="8">
    <source>
        <dbReference type="ARBA" id="ARBA00022777"/>
    </source>
</evidence>
<dbReference type="Pfam" id="PF02518">
    <property type="entry name" value="HATPase_c"/>
    <property type="match status" value="1"/>
</dbReference>
<evidence type="ECO:0000256" key="12">
    <source>
        <dbReference type="PROSITE-ProRule" id="PRU00169"/>
    </source>
</evidence>
<dbReference type="GO" id="GO:0005886">
    <property type="term" value="C:plasma membrane"/>
    <property type="evidence" value="ECO:0007669"/>
    <property type="project" value="UniProtKB-SubCell"/>
</dbReference>
<dbReference type="PROSITE" id="PS50110">
    <property type="entry name" value="RESPONSE_REGULATORY"/>
    <property type="match status" value="2"/>
</dbReference>
<dbReference type="SUPFAM" id="SSF55874">
    <property type="entry name" value="ATPase domain of HSP90 chaperone/DNA topoisomerase II/histidine kinase"/>
    <property type="match status" value="1"/>
</dbReference>
<feature type="domain" description="PAS" evidence="16">
    <location>
        <begin position="277"/>
        <end position="346"/>
    </location>
</feature>
<dbReference type="Gene3D" id="3.30.450.20">
    <property type="entry name" value="PAS domain"/>
    <property type="match status" value="2"/>
</dbReference>
<dbReference type="InterPro" id="IPR004358">
    <property type="entry name" value="Sig_transdc_His_kin-like_C"/>
</dbReference>
<evidence type="ECO:0000256" key="5">
    <source>
        <dbReference type="ARBA" id="ARBA00022553"/>
    </source>
</evidence>